<evidence type="ECO:0000313" key="2">
    <source>
        <dbReference type="EMBL" id="THD11448.1"/>
    </source>
</evidence>
<evidence type="ECO:0000313" key="3">
    <source>
        <dbReference type="Proteomes" id="UP000307749"/>
    </source>
</evidence>
<keyword evidence="3" id="KW-1185">Reference proteome</keyword>
<evidence type="ECO:0000256" key="1">
    <source>
        <dbReference type="SAM" id="SignalP"/>
    </source>
</evidence>
<proteinExistence type="predicted"/>
<comment type="caution">
    <text evidence="2">The sequence shown here is derived from an EMBL/GenBank/DDBJ whole genome shotgun (WGS) entry which is preliminary data.</text>
</comment>
<dbReference type="EMBL" id="MWQO01000012">
    <property type="protein sequence ID" value="THD11448.1"/>
    <property type="molecule type" value="Genomic_DNA"/>
</dbReference>
<accession>A0A4S3KSH9</accession>
<keyword evidence="1" id="KW-0732">Signal</keyword>
<dbReference type="RefSeq" id="WP_081127059.1">
    <property type="nucleotide sequence ID" value="NZ_LDOS01000002.1"/>
</dbReference>
<gene>
    <name evidence="2" type="ORF">B1806_03415</name>
</gene>
<protein>
    <submittedName>
        <fullName evidence="2">Uncharacterized protein</fullName>
    </submittedName>
</protein>
<organism evidence="2 3">
    <name type="scientific">Metallibacterium scheffleri</name>
    <dbReference type="NCBI Taxonomy" id="993689"/>
    <lineage>
        <taxon>Bacteria</taxon>
        <taxon>Pseudomonadati</taxon>
        <taxon>Pseudomonadota</taxon>
        <taxon>Gammaproteobacteria</taxon>
        <taxon>Lysobacterales</taxon>
        <taxon>Rhodanobacteraceae</taxon>
        <taxon>Metallibacterium</taxon>
    </lineage>
</organism>
<dbReference type="Proteomes" id="UP000307749">
    <property type="component" value="Unassembled WGS sequence"/>
</dbReference>
<sequence length="78" mass="8161">MSHTTPATNAQRMRAAPCGSAGVVGILLASLEALAAAGQVDAACRFAGQACVSLRHDDAHGERQFNALLHRLAPRVPW</sequence>
<dbReference type="STRING" id="993689.GCA_002077135_01706"/>
<feature type="signal peptide" evidence="1">
    <location>
        <begin position="1"/>
        <end position="35"/>
    </location>
</feature>
<feature type="chain" id="PRO_5020868677" evidence="1">
    <location>
        <begin position="36"/>
        <end position="78"/>
    </location>
</feature>
<dbReference type="AlphaFoldDB" id="A0A4S3KSH9"/>
<reference evidence="2 3" key="1">
    <citation type="submission" date="2017-02" db="EMBL/GenBank/DDBJ databases">
        <title>Whole genome sequencing of Metallibacterium scheffleri DSM 24874 (T).</title>
        <authorList>
            <person name="Kumar S."/>
            <person name="Patil P."/>
            <person name="Patil P.B."/>
        </authorList>
    </citation>
    <scope>NUCLEOTIDE SEQUENCE [LARGE SCALE GENOMIC DNA]</scope>
    <source>
        <strain evidence="2 3">DSM 24874</strain>
    </source>
</reference>
<name>A0A4S3KSH9_9GAMM</name>